<gene>
    <name evidence="2" type="ORF">DCAR_027103</name>
    <name evidence="3" type="ORF">DCAR_0832470</name>
</gene>
<evidence type="ECO:0000259" key="1">
    <source>
        <dbReference type="PROSITE" id="PS51358"/>
    </source>
</evidence>
<organism evidence="2">
    <name type="scientific">Daucus carota subsp. sativus</name>
    <name type="common">Carrot</name>
    <dbReference type="NCBI Taxonomy" id="79200"/>
    <lineage>
        <taxon>Eukaryota</taxon>
        <taxon>Viridiplantae</taxon>
        <taxon>Streptophyta</taxon>
        <taxon>Embryophyta</taxon>
        <taxon>Tracheophyta</taxon>
        <taxon>Spermatophyta</taxon>
        <taxon>Magnoliopsida</taxon>
        <taxon>eudicotyledons</taxon>
        <taxon>Gunneridae</taxon>
        <taxon>Pentapetalae</taxon>
        <taxon>asterids</taxon>
        <taxon>campanulids</taxon>
        <taxon>Apiales</taxon>
        <taxon>Apiaceae</taxon>
        <taxon>Apioideae</taxon>
        <taxon>Scandiceae</taxon>
        <taxon>Daucinae</taxon>
        <taxon>Daucus</taxon>
        <taxon>Daucus sect. Daucus</taxon>
    </lineage>
</organism>
<sequence>MAPIEIDVFRFGSDDEVTELPESQLNIEFIKRVEDFLEIHHVPSRGLDLTSEGLIFDAIHFLMKIENELYVMFRRHFSGPESVVKKTVTDWINEEHHDESFDHVLELVSLRKRLVDLVDGWVVYSAPNLSALVGTLVAGKIMVTAGGLGFLAKMPSCNIQLLGFQNIFLDGLPAKFTLGYLQESEILQTFPSAVTRGAALVLAANCRTAARFDFMETDPSGSTGKHLREVVLNKLRRYEKRLLPGLGELDQSTPPESGEKQGRFSGVGLVAKPWEIAKW</sequence>
<proteinExistence type="predicted"/>
<reference evidence="2" key="1">
    <citation type="journal article" date="2016" name="Nat. Genet.">
        <title>A high-quality carrot genome assembly provides new insights into carotenoid accumulation and asterid genome evolution.</title>
        <authorList>
            <person name="Iorizzo M."/>
            <person name="Ellison S."/>
            <person name="Senalik D."/>
            <person name="Zeng P."/>
            <person name="Satapoomin P."/>
            <person name="Huang J."/>
            <person name="Bowman M."/>
            <person name="Iovene M."/>
            <person name="Sanseverino W."/>
            <person name="Cavagnaro P."/>
            <person name="Yildiz M."/>
            <person name="Macko-Podgorni A."/>
            <person name="Moranska E."/>
            <person name="Grzebelus E."/>
            <person name="Grzebelus D."/>
            <person name="Ashrafi H."/>
            <person name="Zheng Z."/>
            <person name="Cheng S."/>
            <person name="Spooner D."/>
            <person name="Van Deynze A."/>
            <person name="Simon P."/>
        </authorList>
    </citation>
    <scope>NUCLEOTIDE SEQUENCE [LARGE SCALE GENOMIC DNA]</scope>
    <source>
        <tissue evidence="2">Leaf</tissue>
    </source>
</reference>
<evidence type="ECO:0000313" key="4">
    <source>
        <dbReference type="Proteomes" id="UP000077755"/>
    </source>
</evidence>
<dbReference type="AlphaFoldDB" id="A0A175YPD8"/>
<accession>A0A175YPD8</accession>
<dbReference type="InterPro" id="IPR027105">
    <property type="entry name" value="Prp31"/>
</dbReference>
<dbReference type="GO" id="GO:0071011">
    <property type="term" value="C:precatalytic spliceosome"/>
    <property type="evidence" value="ECO:0007669"/>
    <property type="project" value="TreeGrafter"/>
</dbReference>
<protein>
    <recommendedName>
        <fullName evidence="1">Nop domain-containing protein</fullName>
    </recommendedName>
</protein>
<dbReference type="STRING" id="79200.A0A175YPD8"/>
<dbReference type="GO" id="GO:0046540">
    <property type="term" value="C:U4/U6 x U5 tri-snRNP complex"/>
    <property type="evidence" value="ECO:0007669"/>
    <property type="project" value="InterPro"/>
</dbReference>
<dbReference type="OrthoDB" id="4771285at2759"/>
<keyword evidence="4" id="KW-1185">Reference proteome</keyword>
<dbReference type="Proteomes" id="UP000077755">
    <property type="component" value="Chromosome 8"/>
</dbReference>
<dbReference type="SUPFAM" id="SSF89124">
    <property type="entry name" value="Nop domain"/>
    <property type="match status" value="1"/>
</dbReference>
<dbReference type="Gene3D" id="1.10.246.90">
    <property type="entry name" value="Nop domain"/>
    <property type="match status" value="1"/>
</dbReference>
<dbReference type="GO" id="GO:0005687">
    <property type="term" value="C:U4 snRNP"/>
    <property type="evidence" value="ECO:0007669"/>
    <property type="project" value="TreeGrafter"/>
</dbReference>
<dbReference type="InterPro" id="IPR042239">
    <property type="entry name" value="Nop_C"/>
</dbReference>
<dbReference type="GO" id="GO:0000244">
    <property type="term" value="P:spliceosomal tri-snRNP complex assembly"/>
    <property type="evidence" value="ECO:0007669"/>
    <property type="project" value="InterPro"/>
</dbReference>
<dbReference type="Pfam" id="PF01798">
    <property type="entry name" value="Nop"/>
    <property type="match status" value="1"/>
</dbReference>
<name>A0A175YPD8_DAUCS</name>
<dbReference type="PANTHER" id="PTHR13904">
    <property type="entry name" value="PRE-MRNA SPLICING FACTOR PRP31"/>
    <property type="match status" value="1"/>
</dbReference>
<dbReference type="PROSITE" id="PS51358">
    <property type="entry name" value="NOP"/>
    <property type="match status" value="1"/>
</dbReference>
<dbReference type="EMBL" id="CP093350">
    <property type="protein sequence ID" value="WOH12961.1"/>
    <property type="molecule type" value="Genomic_DNA"/>
</dbReference>
<dbReference type="PANTHER" id="PTHR13904:SF0">
    <property type="entry name" value="U4_U6 SMALL NUCLEAR RIBONUCLEOPROTEIN PRP31"/>
    <property type="match status" value="1"/>
</dbReference>
<dbReference type="InterPro" id="IPR002687">
    <property type="entry name" value="Nop_dom"/>
</dbReference>
<dbReference type="InterPro" id="IPR036070">
    <property type="entry name" value="Nop_dom_sf"/>
</dbReference>
<dbReference type="EMBL" id="LNRQ01000008">
    <property type="protein sequence ID" value="KZM85475.1"/>
    <property type="molecule type" value="Genomic_DNA"/>
</dbReference>
<dbReference type="Gramene" id="KZM85475">
    <property type="protein sequence ID" value="KZM85475"/>
    <property type="gene ID" value="DCAR_027103"/>
</dbReference>
<evidence type="ECO:0000313" key="3">
    <source>
        <dbReference type="EMBL" id="WOH12961.1"/>
    </source>
</evidence>
<feature type="domain" description="Nop" evidence="1">
    <location>
        <begin position="125"/>
        <end position="240"/>
    </location>
</feature>
<evidence type="ECO:0000313" key="2">
    <source>
        <dbReference type="EMBL" id="KZM85475.1"/>
    </source>
</evidence>
<reference evidence="3" key="2">
    <citation type="submission" date="2022-03" db="EMBL/GenBank/DDBJ databases">
        <title>Draft title - Genomic analysis of global carrot germplasm unveils the trajectory of domestication and the origin of high carotenoid orange carrot.</title>
        <authorList>
            <person name="Iorizzo M."/>
            <person name="Ellison S."/>
            <person name="Senalik D."/>
            <person name="Macko-Podgorni A."/>
            <person name="Grzebelus D."/>
            <person name="Bostan H."/>
            <person name="Rolling W."/>
            <person name="Curaba J."/>
            <person name="Simon P."/>
        </authorList>
    </citation>
    <scope>NUCLEOTIDE SEQUENCE</scope>
    <source>
        <tissue evidence="3">Leaf</tissue>
    </source>
</reference>